<keyword evidence="1" id="KW-0812">Transmembrane</keyword>
<evidence type="ECO:0000313" key="3">
    <source>
        <dbReference type="Proteomes" id="UP001153461"/>
    </source>
</evidence>
<protein>
    <submittedName>
        <fullName evidence="2">Uncharacterized protein</fullName>
    </submittedName>
</protein>
<name>A0A9W4HY23_PENNA</name>
<keyword evidence="1" id="KW-1133">Transmembrane helix</keyword>
<accession>A0A9W4HY23</accession>
<gene>
    <name evidence="2" type="ORF">PNAL_LOCUS6275</name>
</gene>
<dbReference type="OrthoDB" id="191270at2759"/>
<dbReference type="AlphaFoldDB" id="A0A9W4HY23"/>
<dbReference type="Proteomes" id="UP001153461">
    <property type="component" value="Unassembled WGS sequence"/>
</dbReference>
<reference evidence="2" key="1">
    <citation type="submission" date="2021-07" db="EMBL/GenBank/DDBJ databases">
        <authorList>
            <person name="Branca A.L. A."/>
        </authorList>
    </citation>
    <scope>NUCLEOTIDE SEQUENCE</scope>
</reference>
<evidence type="ECO:0000256" key="1">
    <source>
        <dbReference type="SAM" id="Phobius"/>
    </source>
</evidence>
<proteinExistence type="predicted"/>
<sequence>MYSVLEIMARRFPRGQDFTLGLSVFLFIFMFLPTFVILLAVVVFFGLVYPRLRKLYSLDHENESRASEIKD</sequence>
<dbReference type="EMBL" id="CAJVNV010000321">
    <property type="protein sequence ID" value="CAG8157791.1"/>
    <property type="molecule type" value="Genomic_DNA"/>
</dbReference>
<feature type="transmembrane region" description="Helical" evidence="1">
    <location>
        <begin position="20"/>
        <end position="49"/>
    </location>
</feature>
<organism evidence="2 3">
    <name type="scientific">Penicillium nalgiovense</name>
    <dbReference type="NCBI Taxonomy" id="60175"/>
    <lineage>
        <taxon>Eukaryota</taxon>
        <taxon>Fungi</taxon>
        <taxon>Dikarya</taxon>
        <taxon>Ascomycota</taxon>
        <taxon>Pezizomycotina</taxon>
        <taxon>Eurotiomycetes</taxon>
        <taxon>Eurotiomycetidae</taxon>
        <taxon>Eurotiales</taxon>
        <taxon>Aspergillaceae</taxon>
        <taxon>Penicillium</taxon>
    </lineage>
</organism>
<evidence type="ECO:0000313" key="2">
    <source>
        <dbReference type="EMBL" id="CAG8157791.1"/>
    </source>
</evidence>
<keyword evidence="1" id="KW-0472">Membrane</keyword>
<comment type="caution">
    <text evidence="2">The sequence shown here is derived from an EMBL/GenBank/DDBJ whole genome shotgun (WGS) entry which is preliminary data.</text>
</comment>